<feature type="domain" description="DUF4371" evidence="2">
    <location>
        <begin position="11"/>
        <end position="146"/>
    </location>
</feature>
<feature type="region of interest" description="Disordered" evidence="1">
    <location>
        <begin position="141"/>
        <end position="160"/>
    </location>
</feature>
<accession>A0A1X7SZ06</accession>
<evidence type="ECO:0000259" key="2">
    <source>
        <dbReference type="Pfam" id="PF14291"/>
    </source>
</evidence>
<evidence type="ECO:0000256" key="1">
    <source>
        <dbReference type="SAM" id="MobiDB-lite"/>
    </source>
</evidence>
<dbReference type="OrthoDB" id="10059613at2759"/>
<dbReference type="KEGG" id="aqu:105315551"/>
<dbReference type="InterPro" id="IPR025398">
    <property type="entry name" value="DUF4371"/>
</dbReference>
<keyword evidence="4" id="KW-1185">Reference proteome</keyword>
<proteinExistence type="predicted"/>
<gene>
    <name evidence="3" type="primary">105315551</name>
</gene>
<evidence type="ECO:0000313" key="3">
    <source>
        <dbReference type="EnsemblMetazoa" id="Aqu2.1.07421_001"/>
    </source>
</evidence>
<dbReference type="STRING" id="400682.A0A1X7SZ06"/>
<protein>
    <recommendedName>
        <fullName evidence="2">DUF4371 domain-containing protein</fullName>
    </recommendedName>
</protein>
<dbReference type="EnsemblMetazoa" id="XM_011410240.1">
    <property type="protein sequence ID" value="XP_011408542.1"/>
    <property type="gene ID" value="LOC105315551"/>
</dbReference>
<sequence>MRVDSDESDSNLHQLLKIKAEDDTNLNCLKRKENVYTSPEIQNEMIKVMAQQVLRDITEDLQTSRFLTVMADETTDATNNEQVTLIIRWVTQELEVHEEFLGYLVGKIDSNTLTAVIKDVLLRANLSIHKLRGQCYDGASSMSGSKSGAAKQICDIEPRA</sequence>
<dbReference type="PANTHER" id="PTHR45749:SF21">
    <property type="entry name" value="DUF4371 DOMAIN-CONTAINING PROTEIN"/>
    <property type="match status" value="1"/>
</dbReference>
<dbReference type="InParanoid" id="A0A1X7SZ06"/>
<dbReference type="AlphaFoldDB" id="A0A1X7SZ06"/>
<dbReference type="eggNOG" id="ENOG502SHJZ">
    <property type="taxonomic scope" value="Eukaryota"/>
</dbReference>
<dbReference type="PANTHER" id="PTHR45749">
    <property type="match status" value="1"/>
</dbReference>
<organism evidence="3">
    <name type="scientific">Amphimedon queenslandica</name>
    <name type="common">Sponge</name>
    <dbReference type="NCBI Taxonomy" id="400682"/>
    <lineage>
        <taxon>Eukaryota</taxon>
        <taxon>Metazoa</taxon>
        <taxon>Porifera</taxon>
        <taxon>Demospongiae</taxon>
        <taxon>Heteroscleromorpha</taxon>
        <taxon>Haplosclerida</taxon>
        <taxon>Niphatidae</taxon>
        <taxon>Amphimedon</taxon>
    </lineage>
</organism>
<reference evidence="3" key="2">
    <citation type="submission" date="2017-05" db="UniProtKB">
        <authorList>
            <consortium name="EnsemblMetazoa"/>
        </authorList>
    </citation>
    <scope>IDENTIFICATION</scope>
</reference>
<reference evidence="4" key="1">
    <citation type="journal article" date="2010" name="Nature">
        <title>The Amphimedon queenslandica genome and the evolution of animal complexity.</title>
        <authorList>
            <person name="Srivastava M."/>
            <person name="Simakov O."/>
            <person name="Chapman J."/>
            <person name="Fahey B."/>
            <person name="Gauthier M.E."/>
            <person name="Mitros T."/>
            <person name="Richards G.S."/>
            <person name="Conaco C."/>
            <person name="Dacre M."/>
            <person name="Hellsten U."/>
            <person name="Larroux C."/>
            <person name="Putnam N.H."/>
            <person name="Stanke M."/>
            <person name="Adamska M."/>
            <person name="Darling A."/>
            <person name="Degnan S.M."/>
            <person name="Oakley T.H."/>
            <person name="Plachetzki D.C."/>
            <person name="Zhai Y."/>
            <person name="Adamski M."/>
            <person name="Calcino A."/>
            <person name="Cummins S.F."/>
            <person name="Goodstein D.M."/>
            <person name="Harris C."/>
            <person name="Jackson D.J."/>
            <person name="Leys S.P."/>
            <person name="Shu S."/>
            <person name="Woodcroft B.J."/>
            <person name="Vervoort M."/>
            <person name="Kosik K.S."/>
            <person name="Manning G."/>
            <person name="Degnan B.M."/>
            <person name="Rokhsar D.S."/>
        </authorList>
    </citation>
    <scope>NUCLEOTIDE SEQUENCE [LARGE SCALE GENOMIC DNA]</scope>
</reference>
<evidence type="ECO:0000313" key="4">
    <source>
        <dbReference type="Proteomes" id="UP000007879"/>
    </source>
</evidence>
<dbReference type="EnsemblMetazoa" id="Aqu2.1.07421_001">
    <property type="protein sequence ID" value="Aqu2.1.07421_001"/>
    <property type="gene ID" value="Aqu2.1.07421"/>
</dbReference>
<dbReference type="Proteomes" id="UP000007879">
    <property type="component" value="Unassembled WGS sequence"/>
</dbReference>
<name>A0A1X7SZ06_AMPQE</name>
<dbReference type="Pfam" id="PF14291">
    <property type="entry name" value="DUF4371"/>
    <property type="match status" value="1"/>
</dbReference>
<feature type="compositionally biased region" description="Low complexity" evidence="1">
    <location>
        <begin position="141"/>
        <end position="151"/>
    </location>
</feature>